<dbReference type="Gene3D" id="2.60.40.1880">
    <property type="entry name" value="Invasion associated locus B (IalB) protein"/>
    <property type="match status" value="1"/>
</dbReference>
<reference evidence="3 4" key="1">
    <citation type="submission" date="2016-10" db="EMBL/GenBank/DDBJ databases">
        <authorList>
            <person name="de Groot N.N."/>
        </authorList>
    </citation>
    <scope>NUCLEOTIDE SEQUENCE [LARGE SCALE GENOMIC DNA]</scope>
    <source>
        <strain evidence="3 4">DSM 19548</strain>
    </source>
</reference>
<name>A0A1I1DTX0_9RHOB</name>
<feature type="signal peptide" evidence="2">
    <location>
        <begin position="1"/>
        <end position="25"/>
    </location>
</feature>
<evidence type="ECO:0000256" key="1">
    <source>
        <dbReference type="SAM" id="MobiDB-lite"/>
    </source>
</evidence>
<sequence>MTKRLHTRLPSLALAALLAATPVFAQETAAPEQPSEPATAEATEGGSGDGLNMGTPVGENGSQQDTIGSTYIEDVSGDWEIHCVRTQLDADPCALHQMLRDESDNPVATIEMVNLPAGRQAVAGATIVTPLETLLTEQITLSVDGNGGRAYPFNFCTQRGCVSRVGFAQADVDRFKRGNAAQLSIVPMVAPDQKVALTISLNGFTAGFDKIKQLNAANEAAIAKAAAEAPAEAPAESAN</sequence>
<dbReference type="Proteomes" id="UP000198728">
    <property type="component" value="Unassembled WGS sequence"/>
</dbReference>
<evidence type="ECO:0000256" key="2">
    <source>
        <dbReference type="SAM" id="SignalP"/>
    </source>
</evidence>
<dbReference type="InterPro" id="IPR010642">
    <property type="entry name" value="Invasion_prot_B"/>
</dbReference>
<evidence type="ECO:0000313" key="4">
    <source>
        <dbReference type="Proteomes" id="UP000198728"/>
    </source>
</evidence>
<gene>
    <name evidence="3" type="ORF">SAMN04488094_101474</name>
</gene>
<dbReference type="STRING" id="441112.SAMN04488094_101474"/>
<keyword evidence="2" id="KW-0732">Signal</keyword>
<feature type="region of interest" description="Disordered" evidence="1">
    <location>
        <begin position="27"/>
        <end position="65"/>
    </location>
</feature>
<dbReference type="InterPro" id="IPR038696">
    <property type="entry name" value="IalB_sf"/>
</dbReference>
<evidence type="ECO:0000313" key="3">
    <source>
        <dbReference type="EMBL" id="SFB78341.1"/>
    </source>
</evidence>
<proteinExistence type="predicted"/>
<feature type="chain" id="PRO_5011652344" evidence="2">
    <location>
        <begin position="26"/>
        <end position="239"/>
    </location>
</feature>
<dbReference type="EMBL" id="FOLG01000001">
    <property type="protein sequence ID" value="SFB78341.1"/>
    <property type="molecule type" value="Genomic_DNA"/>
</dbReference>
<protein>
    <submittedName>
        <fullName evidence="3">Invasion protein IalB, involved in pathogenesis</fullName>
    </submittedName>
</protein>
<dbReference type="RefSeq" id="WP_093359049.1">
    <property type="nucleotide sequence ID" value="NZ_FOLG01000001.1"/>
</dbReference>
<dbReference type="AlphaFoldDB" id="A0A1I1DTX0"/>
<keyword evidence="4" id="KW-1185">Reference proteome</keyword>
<organism evidence="3 4">
    <name type="scientific">Tropicimonas isoalkanivorans</name>
    <dbReference type="NCBI Taxonomy" id="441112"/>
    <lineage>
        <taxon>Bacteria</taxon>
        <taxon>Pseudomonadati</taxon>
        <taxon>Pseudomonadota</taxon>
        <taxon>Alphaproteobacteria</taxon>
        <taxon>Rhodobacterales</taxon>
        <taxon>Roseobacteraceae</taxon>
        <taxon>Tropicimonas</taxon>
    </lineage>
</organism>
<accession>A0A1I1DTX0</accession>
<dbReference type="OrthoDB" id="9797912at2"/>
<dbReference type="Pfam" id="PF06776">
    <property type="entry name" value="IalB"/>
    <property type="match status" value="1"/>
</dbReference>